<dbReference type="EC" id="7.1.3.1" evidence="2"/>
<evidence type="ECO:0000256" key="9">
    <source>
        <dbReference type="ARBA" id="ARBA00023136"/>
    </source>
</evidence>
<reference evidence="12 13" key="1">
    <citation type="submission" date="2020-04" db="EMBL/GenBank/DDBJ databases">
        <title>Plant Genome Project.</title>
        <authorList>
            <person name="Zhang R.-G."/>
        </authorList>
    </citation>
    <scope>NUCLEOTIDE SEQUENCE [LARGE SCALE GENOMIC DNA]</scope>
    <source>
        <strain evidence="12">YNK0</strain>
        <tissue evidence="12">Leaf</tissue>
    </source>
</reference>
<dbReference type="Pfam" id="PF03030">
    <property type="entry name" value="H_PPase"/>
    <property type="match status" value="1"/>
</dbReference>
<keyword evidence="5" id="KW-0460">Magnesium</keyword>
<feature type="transmembrane region" description="Helical" evidence="11">
    <location>
        <begin position="527"/>
        <end position="550"/>
    </location>
</feature>
<name>A0A834ZHB6_TETSI</name>
<feature type="transmembrane region" description="Helical" evidence="11">
    <location>
        <begin position="185"/>
        <end position="202"/>
    </location>
</feature>
<feature type="transmembrane region" description="Helical" evidence="11">
    <location>
        <begin position="479"/>
        <end position="500"/>
    </location>
</feature>
<feature type="transmembrane region" description="Helical" evidence="11">
    <location>
        <begin position="451"/>
        <end position="473"/>
    </location>
</feature>
<dbReference type="GO" id="GO:0012505">
    <property type="term" value="C:endomembrane system"/>
    <property type="evidence" value="ECO:0007669"/>
    <property type="project" value="UniProtKB-SubCell"/>
</dbReference>
<dbReference type="PANTHER" id="PTHR31998">
    <property type="entry name" value="K(+)-INSENSITIVE PYROPHOSPHATE-ENERGIZED PROTON PUMP"/>
    <property type="match status" value="1"/>
</dbReference>
<feature type="transmembrane region" description="Helical" evidence="11">
    <location>
        <begin position="674"/>
        <end position="696"/>
    </location>
</feature>
<evidence type="ECO:0000256" key="8">
    <source>
        <dbReference type="ARBA" id="ARBA00023065"/>
    </source>
</evidence>
<accession>A0A834ZHB6</accession>
<keyword evidence="3" id="KW-0813">Transport</keyword>
<dbReference type="EMBL" id="JABCRI010000004">
    <property type="protein sequence ID" value="KAF8407354.1"/>
    <property type="molecule type" value="Genomic_DNA"/>
</dbReference>
<feature type="transmembrane region" description="Helical" evidence="11">
    <location>
        <begin position="763"/>
        <end position="785"/>
    </location>
</feature>
<feature type="transmembrane region" description="Helical" evidence="11">
    <location>
        <begin position="407"/>
        <end position="430"/>
    </location>
</feature>
<dbReference type="OMA" id="ARTCYNK"/>
<evidence type="ECO:0000313" key="13">
    <source>
        <dbReference type="Proteomes" id="UP000655225"/>
    </source>
</evidence>
<feature type="compositionally biased region" description="Polar residues" evidence="10">
    <location>
        <begin position="69"/>
        <end position="85"/>
    </location>
</feature>
<evidence type="ECO:0000313" key="12">
    <source>
        <dbReference type="EMBL" id="KAF8407354.1"/>
    </source>
</evidence>
<evidence type="ECO:0000256" key="11">
    <source>
        <dbReference type="SAM" id="Phobius"/>
    </source>
</evidence>
<keyword evidence="6" id="KW-1278">Translocase</keyword>
<evidence type="ECO:0000256" key="7">
    <source>
        <dbReference type="ARBA" id="ARBA00022989"/>
    </source>
</evidence>
<evidence type="ECO:0000256" key="6">
    <source>
        <dbReference type="ARBA" id="ARBA00022967"/>
    </source>
</evidence>
<dbReference type="PIRSF" id="PIRSF001265">
    <property type="entry name" value="H+-PPase"/>
    <property type="match status" value="1"/>
</dbReference>
<dbReference type="Proteomes" id="UP000655225">
    <property type="component" value="Unassembled WGS sequence"/>
</dbReference>
<gene>
    <name evidence="12" type="ORF">HHK36_006482</name>
</gene>
<feature type="transmembrane region" description="Helical" evidence="11">
    <location>
        <begin position="266"/>
        <end position="290"/>
    </location>
</feature>
<dbReference type="GO" id="GO:0004427">
    <property type="term" value="F:inorganic diphosphate phosphatase activity"/>
    <property type="evidence" value="ECO:0007669"/>
    <property type="project" value="InterPro"/>
</dbReference>
<feature type="transmembrane region" description="Helical" evidence="11">
    <location>
        <begin position="570"/>
        <end position="590"/>
    </location>
</feature>
<comment type="subcellular location">
    <subcellularLocation>
        <location evidence="1">Endomembrane system</location>
        <topology evidence="1">Multi-pass membrane protein</topology>
    </subcellularLocation>
</comment>
<evidence type="ECO:0000256" key="4">
    <source>
        <dbReference type="ARBA" id="ARBA00022692"/>
    </source>
</evidence>
<evidence type="ECO:0000256" key="10">
    <source>
        <dbReference type="SAM" id="MobiDB-lite"/>
    </source>
</evidence>
<dbReference type="OrthoDB" id="5210at2759"/>
<dbReference type="HAMAP" id="MF_01129">
    <property type="entry name" value="PPase_energized_pump"/>
    <property type="match status" value="1"/>
</dbReference>
<organism evidence="12 13">
    <name type="scientific">Tetracentron sinense</name>
    <name type="common">Spur-leaf</name>
    <dbReference type="NCBI Taxonomy" id="13715"/>
    <lineage>
        <taxon>Eukaryota</taxon>
        <taxon>Viridiplantae</taxon>
        <taxon>Streptophyta</taxon>
        <taxon>Embryophyta</taxon>
        <taxon>Tracheophyta</taxon>
        <taxon>Spermatophyta</taxon>
        <taxon>Magnoliopsida</taxon>
        <taxon>Trochodendrales</taxon>
        <taxon>Trochodendraceae</taxon>
        <taxon>Tetracentron</taxon>
    </lineage>
</organism>
<sequence>MVPSADSRTIGRLEGVRQAAGLSIKDKMGVLPSSASCSHIYEAFGVAMLPLNDLSPLVALGGYDSSVTASTVSNKNHTQDGTESGDQMEDQMEERGLSEDVSETGARETPPGVNSEALIALIEYFTPPRVATSQSLFEISSGRFWTLDDDSDSDDSDSDSNHQFKISYAIRDGAEGFFRTQYGTISKMALLLALVILFIYLFRSTTPQQEASGLGRSTSAFITVIAFLLGALCSGIAGYVGMWVSVRANVRVSSAARRSAREALQVAVRAGGFSAIVVVGMAVFGVAILYATFYVWLGVDSPGSMKVTDLPLLLVGYGFGASFVALFAQLGGGIFTKAADVGADLVGKIEQGIPEDDPRNPAVIADLVGDNVGDCAARGADLFESIAAEIISAMILGGTMAQHPSGFILFPLVVHSFDLVVSSVGILSIRGTRDSGAKAPIEDPMTILQKGYSVTIVLAVLTFGASTRWLLYIEEAPSAWLNFALCGLVGIMTAYVFVWITKYYTDYKHEPVRTLALSSSTGHGTNIIAGVSLGLESTALPVLVISISIVSSFWLGQTSGLVDETGNPTGGLFGTAVATMGMLSTAAYVLTMDMFGPIADNAGGIVEMSHQPESVREITDLLDAVGNTTKATTKGFAIGSAALASFLLFSAYMDEVASFAQTPFKEVDIAIPEVFVGGLLGSMLIFLFSAWACSAVGRTAQEVVKEDYKELPDYGRCVAIVASASLQEMIKPGALAILSPIVVGLLFRILGHFTGHPLLGAKVVASMLMFATVSGILMALFLNTAGGAWDNAKKFIETGALGGKGSDCHKAAITGDT</sequence>
<feature type="transmembrane region" description="Helical" evidence="11">
    <location>
        <begin position="222"/>
        <end position="246"/>
    </location>
</feature>
<evidence type="ECO:0000256" key="2">
    <source>
        <dbReference type="ARBA" id="ARBA00013242"/>
    </source>
</evidence>
<dbReference type="GO" id="GO:0016020">
    <property type="term" value="C:membrane"/>
    <property type="evidence" value="ECO:0007669"/>
    <property type="project" value="InterPro"/>
</dbReference>
<feature type="transmembrane region" description="Helical" evidence="11">
    <location>
        <begin position="733"/>
        <end position="751"/>
    </location>
</feature>
<feature type="region of interest" description="Disordered" evidence="10">
    <location>
        <begin position="69"/>
        <end position="111"/>
    </location>
</feature>
<comment type="caution">
    <text evidence="12">The sequence shown here is derived from an EMBL/GenBank/DDBJ whole genome shotgun (WGS) entry which is preliminary data.</text>
</comment>
<dbReference type="InterPro" id="IPR004131">
    <property type="entry name" value="PPase-energised_H-pump"/>
</dbReference>
<keyword evidence="4 11" id="KW-0812">Transmembrane</keyword>
<keyword evidence="7 11" id="KW-1133">Transmembrane helix</keyword>
<evidence type="ECO:0000256" key="1">
    <source>
        <dbReference type="ARBA" id="ARBA00004127"/>
    </source>
</evidence>
<keyword evidence="8" id="KW-0406">Ion transport</keyword>
<feature type="transmembrane region" description="Helical" evidence="11">
    <location>
        <begin position="636"/>
        <end position="654"/>
    </location>
</feature>
<protein>
    <recommendedName>
        <fullName evidence="2">H(+)-exporting diphosphatase</fullName>
        <ecNumber evidence="2">7.1.3.1</ecNumber>
    </recommendedName>
</protein>
<dbReference type="GO" id="GO:0009678">
    <property type="term" value="F:diphosphate hydrolysis-driven proton transmembrane transporter activity"/>
    <property type="evidence" value="ECO:0007669"/>
    <property type="project" value="UniProtKB-EC"/>
</dbReference>
<feature type="transmembrane region" description="Helical" evidence="11">
    <location>
        <begin position="310"/>
        <end position="328"/>
    </location>
</feature>
<keyword evidence="13" id="KW-1185">Reference proteome</keyword>
<evidence type="ECO:0000256" key="5">
    <source>
        <dbReference type="ARBA" id="ARBA00022842"/>
    </source>
</evidence>
<proteinExistence type="inferred from homology"/>
<keyword evidence="9 11" id="KW-0472">Membrane</keyword>
<dbReference type="NCBIfam" id="NF001960">
    <property type="entry name" value="PRK00733.3-5"/>
    <property type="match status" value="1"/>
</dbReference>
<evidence type="ECO:0000256" key="3">
    <source>
        <dbReference type="ARBA" id="ARBA00022448"/>
    </source>
</evidence>
<dbReference type="AlphaFoldDB" id="A0A834ZHB6"/>